<evidence type="ECO:0000256" key="1">
    <source>
        <dbReference type="ARBA" id="ARBA00023015"/>
    </source>
</evidence>
<dbReference type="PANTHER" id="PTHR30146:SF153">
    <property type="entry name" value="LACTOSE OPERON REPRESSOR"/>
    <property type="match status" value="1"/>
</dbReference>
<evidence type="ECO:0000256" key="3">
    <source>
        <dbReference type="ARBA" id="ARBA00023163"/>
    </source>
</evidence>
<dbReference type="Gene3D" id="1.10.260.40">
    <property type="entry name" value="lambda repressor-like DNA-binding domains"/>
    <property type="match status" value="1"/>
</dbReference>
<proteinExistence type="predicted"/>
<dbReference type="InterPro" id="IPR000843">
    <property type="entry name" value="HTH_LacI"/>
</dbReference>
<dbReference type="Proteomes" id="UP000321234">
    <property type="component" value="Unassembled WGS sequence"/>
</dbReference>
<sequence>MADVAAAAGVSAQTVSRVVNGHEGVVPETRARVLESLKAIGYQPNTAARALATGRYGAIGVLVFSVSRLGDVRSLSGITQAAGRAGRAIQLLSLEEATAARVDSGIAALSASEVDGLVLVEADLLERFDVAVRPGLPLVTTDAVPGPFPSVDTDQAAGARAAVEHLLELGHRTVHHLAGPPTSRAAQVRARTWEEVLRAAGRPVPPPVVGDWTSASGHRAGHLLAGLPPGEVTAVFSANDQMALGLLRALHERGRRVPQDVSVVGFDDVAESSDYWPPLTTVHQDFETVGEHCVRILLEEIAQPGRHLTGTTVVPVHLEVRASTAPPPV</sequence>
<dbReference type="PROSITE" id="PS00356">
    <property type="entry name" value="HTH_LACI_1"/>
    <property type="match status" value="1"/>
</dbReference>
<dbReference type="CDD" id="cd01392">
    <property type="entry name" value="HTH_LacI"/>
    <property type="match status" value="1"/>
</dbReference>
<dbReference type="InterPro" id="IPR010982">
    <property type="entry name" value="Lambda_DNA-bd_dom_sf"/>
</dbReference>
<dbReference type="GO" id="GO:0000976">
    <property type="term" value="F:transcription cis-regulatory region binding"/>
    <property type="evidence" value="ECO:0007669"/>
    <property type="project" value="TreeGrafter"/>
</dbReference>
<evidence type="ECO:0000259" key="4">
    <source>
        <dbReference type="PROSITE" id="PS50932"/>
    </source>
</evidence>
<organism evidence="5 6">
    <name type="scientific">Quadrisphaera setariae</name>
    <dbReference type="NCBI Taxonomy" id="2593304"/>
    <lineage>
        <taxon>Bacteria</taxon>
        <taxon>Bacillati</taxon>
        <taxon>Actinomycetota</taxon>
        <taxon>Actinomycetes</taxon>
        <taxon>Kineosporiales</taxon>
        <taxon>Kineosporiaceae</taxon>
        <taxon>Quadrisphaera</taxon>
    </lineage>
</organism>
<dbReference type="SMART" id="SM00354">
    <property type="entry name" value="HTH_LACI"/>
    <property type="match status" value="1"/>
</dbReference>
<feature type="domain" description="HTH lacI-type" evidence="4">
    <location>
        <begin position="1"/>
        <end position="53"/>
    </location>
</feature>
<dbReference type="InterPro" id="IPR046335">
    <property type="entry name" value="LacI/GalR-like_sensor"/>
</dbReference>
<evidence type="ECO:0000313" key="6">
    <source>
        <dbReference type="Proteomes" id="UP000321234"/>
    </source>
</evidence>
<dbReference type="PANTHER" id="PTHR30146">
    <property type="entry name" value="LACI-RELATED TRANSCRIPTIONAL REPRESSOR"/>
    <property type="match status" value="1"/>
</dbReference>
<dbReference type="Pfam" id="PF13377">
    <property type="entry name" value="Peripla_BP_3"/>
    <property type="match status" value="1"/>
</dbReference>
<keyword evidence="6" id="KW-1185">Reference proteome</keyword>
<keyword evidence="1" id="KW-0805">Transcription regulation</keyword>
<dbReference type="SUPFAM" id="SSF53822">
    <property type="entry name" value="Periplasmic binding protein-like I"/>
    <property type="match status" value="1"/>
</dbReference>
<dbReference type="InterPro" id="IPR028082">
    <property type="entry name" value="Peripla_BP_I"/>
</dbReference>
<dbReference type="GO" id="GO:0003700">
    <property type="term" value="F:DNA-binding transcription factor activity"/>
    <property type="evidence" value="ECO:0007669"/>
    <property type="project" value="TreeGrafter"/>
</dbReference>
<dbReference type="EMBL" id="VKAC01000016">
    <property type="protein sequence ID" value="TXR52289.1"/>
    <property type="molecule type" value="Genomic_DNA"/>
</dbReference>
<accession>A0A5C8Z4U0</accession>
<comment type="caution">
    <text evidence="5">The sequence shown here is derived from an EMBL/GenBank/DDBJ whole genome shotgun (WGS) entry which is preliminary data.</text>
</comment>
<reference evidence="5 6" key="1">
    <citation type="submission" date="2019-07" db="EMBL/GenBank/DDBJ databases">
        <title>Quadrisphaera sp. strain DD2A genome sequencing and assembly.</title>
        <authorList>
            <person name="Kim I."/>
        </authorList>
    </citation>
    <scope>NUCLEOTIDE SEQUENCE [LARGE SCALE GENOMIC DNA]</scope>
    <source>
        <strain evidence="5 6">DD2A</strain>
    </source>
</reference>
<gene>
    <name evidence="5" type="ORF">FMM08_20910</name>
</gene>
<keyword evidence="3" id="KW-0804">Transcription</keyword>
<name>A0A5C8Z4U0_9ACTN</name>
<dbReference type="OrthoDB" id="9785139at2"/>
<dbReference type="AlphaFoldDB" id="A0A5C8Z4U0"/>
<dbReference type="Pfam" id="PF00356">
    <property type="entry name" value="LacI"/>
    <property type="match status" value="1"/>
</dbReference>
<keyword evidence="2 5" id="KW-0238">DNA-binding</keyword>
<dbReference type="PROSITE" id="PS50932">
    <property type="entry name" value="HTH_LACI_2"/>
    <property type="match status" value="1"/>
</dbReference>
<dbReference type="CDD" id="cd01574">
    <property type="entry name" value="PBP1_LacI"/>
    <property type="match status" value="1"/>
</dbReference>
<evidence type="ECO:0000256" key="2">
    <source>
        <dbReference type="ARBA" id="ARBA00023125"/>
    </source>
</evidence>
<evidence type="ECO:0000313" key="5">
    <source>
        <dbReference type="EMBL" id="TXR52289.1"/>
    </source>
</evidence>
<protein>
    <submittedName>
        <fullName evidence="5">LacI family DNA-binding transcriptional regulator</fullName>
    </submittedName>
</protein>
<dbReference type="Gene3D" id="3.40.50.2300">
    <property type="match status" value="2"/>
</dbReference>
<dbReference type="SUPFAM" id="SSF47413">
    <property type="entry name" value="lambda repressor-like DNA-binding domains"/>
    <property type="match status" value="1"/>
</dbReference>